<gene>
    <name evidence="10" type="ORF">BDV29DRAFT_34156</name>
</gene>
<evidence type="ECO:0000256" key="7">
    <source>
        <dbReference type="ARBA" id="ARBA00023328"/>
    </source>
</evidence>
<dbReference type="InterPro" id="IPR020993">
    <property type="entry name" value="Centromere_CenpK"/>
</dbReference>
<reference evidence="10 11" key="1">
    <citation type="submission" date="2019-04" db="EMBL/GenBank/DDBJ databases">
        <title>Friends and foes A comparative genomics study of 23 Aspergillus species from section Flavi.</title>
        <authorList>
            <consortium name="DOE Joint Genome Institute"/>
            <person name="Kjaerbolling I."/>
            <person name="Vesth T."/>
            <person name="Frisvad J.C."/>
            <person name="Nybo J.L."/>
            <person name="Theobald S."/>
            <person name="Kildgaard S."/>
            <person name="Isbrandt T."/>
            <person name="Kuo A."/>
            <person name="Sato A."/>
            <person name="Lyhne E.K."/>
            <person name="Kogle M.E."/>
            <person name="Wiebenga A."/>
            <person name="Kun R.S."/>
            <person name="Lubbers R.J."/>
            <person name="Makela M.R."/>
            <person name="Barry K."/>
            <person name="Chovatia M."/>
            <person name="Clum A."/>
            <person name="Daum C."/>
            <person name="Haridas S."/>
            <person name="He G."/>
            <person name="LaButti K."/>
            <person name="Lipzen A."/>
            <person name="Mondo S."/>
            <person name="Riley R."/>
            <person name="Salamov A."/>
            <person name="Simmons B.A."/>
            <person name="Magnuson J.K."/>
            <person name="Henrissat B."/>
            <person name="Mortensen U.H."/>
            <person name="Larsen T.O."/>
            <person name="Devries R.P."/>
            <person name="Grigoriev I.V."/>
            <person name="Machida M."/>
            <person name="Baker S.E."/>
            <person name="Andersen M.R."/>
        </authorList>
    </citation>
    <scope>NUCLEOTIDE SEQUENCE [LARGE SCALE GENOMIC DNA]</scope>
    <source>
        <strain evidence="10 11">CBS 151.66</strain>
    </source>
</reference>
<feature type="compositionally biased region" description="Polar residues" evidence="9">
    <location>
        <begin position="275"/>
        <end position="285"/>
    </location>
</feature>
<evidence type="ECO:0000256" key="3">
    <source>
        <dbReference type="ARBA" id="ARBA00005795"/>
    </source>
</evidence>
<evidence type="ECO:0000256" key="9">
    <source>
        <dbReference type="SAM" id="MobiDB-lite"/>
    </source>
</evidence>
<dbReference type="OrthoDB" id="9445768at2759"/>
<evidence type="ECO:0000313" key="10">
    <source>
        <dbReference type="EMBL" id="KAB8070371.1"/>
    </source>
</evidence>
<evidence type="ECO:0000256" key="5">
    <source>
        <dbReference type="ARBA" id="ARBA00023054"/>
    </source>
</evidence>
<dbReference type="AlphaFoldDB" id="A0A5N5WPC5"/>
<name>A0A5N5WPC5_9EURO</name>
<keyword evidence="11" id="KW-1185">Reference proteome</keyword>
<organism evidence="10 11">
    <name type="scientific">Aspergillus leporis</name>
    <dbReference type="NCBI Taxonomy" id="41062"/>
    <lineage>
        <taxon>Eukaryota</taxon>
        <taxon>Fungi</taxon>
        <taxon>Dikarya</taxon>
        <taxon>Ascomycota</taxon>
        <taxon>Pezizomycotina</taxon>
        <taxon>Eurotiomycetes</taxon>
        <taxon>Eurotiomycetidae</taxon>
        <taxon>Eurotiales</taxon>
        <taxon>Aspergillaceae</taxon>
        <taxon>Aspergillus</taxon>
        <taxon>Aspergillus subgen. Circumdati</taxon>
    </lineage>
</organism>
<keyword evidence="4" id="KW-0158">Chromosome</keyword>
<evidence type="ECO:0000256" key="1">
    <source>
        <dbReference type="ARBA" id="ARBA00004123"/>
    </source>
</evidence>
<evidence type="ECO:0000256" key="2">
    <source>
        <dbReference type="ARBA" id="ARBA00004584"/>
    </source>
</evidence>
<dbReference type="GO" id="GO:0000775">
    <property type="term" value="C:chromosome, centromeric region"/>
    <property type="evidence" value="ECO:0007669"/>
    <property type="project" value="UniProtKB-SubCell"/>
</dbReference>
<keyword evidence="6" id="KW-0539">Nucleus</keyword>
<dbReference type="PANTHER" id="PTHR14401:SF6">
    <property type="entry name" value="CENTROMERE PROTEIN K"/>
    <property type="match status" value="1"/>
</dbReference>
<accession>A0A5N5WPC5</accession>
<evidence type="ECO:0000256" key="4">
    <source>
        <dbReference type="ARBA" id="ARBA00022454"/>
    </source>
</evidence>
<proteinExistence type="inferred from homology"/>
<comment type="similarity">
    <text evidence="3">Belongs to the CENP-K/MCM22 family.</text>
</comment>
<feature type="region of interest" description="Disordered" evidence="9">
    <location>
        <begin position="273"/>
        <end position="292"/>
    </location>
</feature>
<dbReference type="PANTHER" id="PTHR14401">
    <property type="entry name" value="CENTROMERE PROTEIN K"/>
    <property type="match status" value="1"/>
</dbReference>
<dbReference type="GO" id="GO:0000070">
    <property type="term" value="P:mitotic sister chromatid segregation"/>
    <property type="evidence" value="ECO:0007669"/>
    <property type="project" value="TreeGrafter"/>
</dbReference>
<evidence type="ECO:0000313" key="11">
    <source>
        <dbReference type="Proteomes" id="UP000326565"/>
    </source>
</evidence>
<dbReference type="GO" id="GO:0005634">
    <property type="term" value="C:nucleus"/>
    <property type="evidence" value="ECO:0007669"/>
    <property type="project" value="UniProtKB-SubCell"/>
</dbReference>
<keyword evidence="5 8" id="KW-0175">Coiled coil</keyword>
<evidence type="ECO:0000256" key="6">
    <source>
        <dbReference type="ARBA" id="ARBA00023242"/>
    </source>
</evidence>
<comment type="subcellular location">
    <subcellularLocation>
        <location evidence="2">Chromosome</location>
        <location evidence="2">Centromere</location>
    </subcellularLocation>
    <subcellularLocation>
        <location evidence="1">Nucleus</location>
    </subcellularLocation>
</comment>
<feature type="coiled-coil region" evidence="8">
    <location>
        <begin position="132"/>
        <end position="162"/>
    </location>
</feature>
<dbReference type="Proteomes" id="UP000326565">
    <property type="component" value="Unassembled WGS sequence"/>
</dbReference>
<dbReference type="GO" id="GO:0051382">
    <property type="term" value="P:kinetochore assembly"/>
    <property type="evidence" value="ECO:0007669"/>
    <property type="project" value="InterPro"/>
</dbReference>
<feature type="coiled-coil region" evidence="8">
    <location>
        <begin position="38"/>
        <end position="65"/>
    </location>
</feature>
<feature type="region of interest" description="Disordered" evidence="9">
    <location>
        <begin position="242"/>
        <end position="265"/>
    </location>
</feature>
<evidence type="ECO:0000256" key="8">
    <source>
        <dbReference type="SAM" id="Coils"/>
    </source>
</evidence>
<sequence>MDVPQETVDKIQRFAVKREKAEESYDQQISPATLQAYTKKLDETLKNLQDRVKHQEDDLRRLRAANEIDLSKIGTDPWSRVSHVRRAKKAYESLLKSETELPSPGSPLPSLLAVDEISRLVKESKLSVSMTADKLSTNRQRLKVEEANLRDAKAIRDGLQKRIGSIREQQAMKKQMSPSQLAHDFVEQQQNKTEELDKATENLKTSLHEFVDETLAPMLAAEDLGGPTVGDTVDVSDETLERGYTSHGKPKKPKASATADNDSSQRRIDELIRGQASQANNQGRSQRNRRETAATEMHELLAALLDAGSSYIDLPRDSAASRFLVRAKVAQFHPRDARRLRLIDFGRSLND</sequence>
<dbReference type="EMBL" id="ML732304">
    <property type="protein sequence ID" value="KAB8070371.1"/>
    <property type="molecule type" value="Genomic_DNA"/>
</dbReference>
<protein>
    <submittedName>
        <fullName evidence="10">Uncharacterized protein</fullName>
    </submittedName>
</protein>
<keyword evidence="7" id="KW-0137">Centromere</keyword>